<gene>
    <name evidence="1" type="ORF">EGR_02183</name>
</gene>
<sequence length="126" mass="14476">MSWIRVNSKIITDQHQQPQKSHNQAEEELSHTTSASSFSTLVLPNMPTMFNISSNILVTCVPKGRVKHEFLLFTAENMGTYVVNQLRLITKANLLDLKEAWIVFIPILSQCMEFLYNSTYWEVNAL</sequence>
<proteinExistence type="predicted"/>
<reference evidence="1 2" key="1">
    <citation type="journal article" date="2013" name="Nat. Genet.">
        <title>The genome of the hydatid tapeworm Echinococcus granulosus.</title>
        <authorList>
            <person name="Zheng H."/>
            <person name="Zhang W."/>
            <person name="Zhang L."/>
            <person name="Zhang Z."/>
            <person name="Li J."/>
            <person name="Lu G."/>
            <person name="Zhu Y."/>
            <person name="Wang Y."/>
            <person name="Huang Y."/>
            <person name="Liu J."/>
            <person name="Kang H."/>
            <person name="Chen J."/>
            <person name="Wang L."/>
            <person name="Chen A."/>
            <person name="Yu S."/>
            <person name="Gao Z."/>
            <person name="Jin L."/>
            <person name="Gu W."/>
            <person name="Wang Z."/>
            <person name="Zhao L."/>
            <person name="Shi B."/>
            <person name="Wen H."/>
            <person name="Lin R."/>
            <person name="Jones M.K."/>
            <person name="Brejova B."/>
            <person name="Vinar T."/>
            <person name="Zhao G."/>
            <person name="McManus D.P."/>
            <person name="Chen Z."/>
            <person name="Zhou Y."/>
            <person name="Wang S."/>
        </authorList>
    </citation>
    <scope>NUCLEOTIDE SEQUENCE [LARGE SCALE GENOMIC DNA]</scope>
</reference>
<dbReference type="Proteomes" id="UP000019149">
    <property type="component" value="Unassembled WGS sequence"/>
</dbReference>
<name>W6V953_ECHGR</name>
<keyword evidence="2" id="KW-1185">Reference proteome</keyword>
<comment type="caution">
    <text evidence="1">The sequence shown here is derived from an EMBL/GenBank/DDBJ whole genome shotgun (WGS) entry which is preliminary data.</text>
</comment>
<evidence type="ECO:0000313" key="1">
    <source>
        <dbReference type="EMBL" id="EUB63089.1"/>
    </source>
</evidence>
<dbReference type="RefSeq" id="XP_024354285.1">
    <property type="nucleotide sequence ID" value="XM_024491432.1"/>
</dbReference>
<protein>
    <submittedName>
        <fullName evidence="1">Uncharacterized protein</fullName>
    </submittedName>
</protein>
<evidence type="ECO:0000313" key="2">
    <source>
        <dbReference type="Proteomes" id="UP000019149"/>
    </source>
</evidence>
<dbReference type="CTD" id="36337898"/>
<accession>W6V953</accession>
<dbReference type="EMBL" id="APAU02000009">
    <property type="protein sequence ID" value="EUB63089.1"/>
    <property type="molecule type" value="Genomic_DNA"/>
</dbReference>
<organism evidence="1 2">
    <name type="scientific">Echinococcus granulosus</name>
    <name type="common">Hydatid tapeworm</name>
    <dbReference type="NCBI Taxonomy" id="6210"/>
    <lineage>
        <taxon>Eukaryota</taxon>
        <taxon>Metazoa</taxon>
        <taxon>Spiralia</taxon>
        <taxon>Lophotrochozoa</taxon>
        <taxon>Platyhelminthes</taxon>
        <taxon>Cestoda</taxon>
        <taxon>Eucestoda</taxon>
        <taxon>Cyclophyllidea</taxon>
        <taxon>Taeniidae</taxon>
        <taxon>Echinococcus</taxon>
        <taxon>Echinococcus granulosus group</taxon>
    </lineage>
</organism>
<dbReference type="GeneID" id="36337898"/>
<dbReference type="AlphaFoldDB" id="W6V953"/>
<dbReference type="KEGG" id="egl:EGR_02183"/>